<dbReference type="Pfam" id="PF12895">
    <property type="entry name" value="ANAPC3"/>
    <property type="match status" value="1"/>
</dbReference>
<evidence type="ECO:0000313" key="3">
    <source>
        <dbReference type="Proteomes" id="UP000198384"/>
    </source>
</evidence>
<evidence type="ECO:0000256" key="1">
    <source>
        <dbReference type="PROSITE-ProRule" id="PRU00339"/>
    </source>
</evidence>
<feature type="repeat" description="TPR" evidence="1">
    <location>
        <begin position="227"/>
        <end position="260"/>
    </location>
</feature>
<keyword evidence="1" id="KW-0802">TPR repeat</keyword>
<feature type="repeat" description="TPR" evidence="1">
    <location>
        <begin position="363"/>
        <end position="396"/>
    </location>
</feature>
<dbReference type="Gene3D" id="1.25.40.10">
    <property type="entry name" value="Tetratricopeptide repeat domain"/>
    <property type="match status" value="3"/>
</dbReference>
<dbReference type="SUPFAM" id="SSF48452">
    <property type="entry name" value="TPR-like"/>
    <property type="match status" value="2"/>
</dbReference>
<feature type="repeat" description="TPR" evidence="1">
    <location>
        <begin position="261"/>
        <end position="294"/>
    </location>
</feature>
<dbReference type="PANTHER" id="PTHR12558:SF13">
    <property type="entry name" value="CELL DIVISION CYCLE PROTEIN 27 HOMOLOG"/>
    <property type="match status" value="1"/>
</dbReference>
<protein>
    <submittedName>
        <fullName evidence="2">Tetratricopeptide repeat-containing protein</fullName>
    </submittedName>
</protein>
<accession>A0A238WFL5</accession>
<sequence>MLKTFRTYFKNYELFLYFYTRSNYSITFMSLTPNENNIPLTKFESMLKTNSVYFFDSVEFEEIIHYYIDSGKNALAKKAIKLGLKQHPNSIILKLLQAELLIFDDEFDAAGILLREIQAIEPTNDEVYVQQASIFSKRDNHKKAIDLLTIALAYTDEKADVLAMIGMEYLFLDDFDEARLNFAKCLEVDFEDYSSLYNVVYCFDMESKHQEAVDYLNKYIDKDPYSEVAWHQLGRQYFILEQYEEAARAFDYAIVIDEYFVGAYLEKAKTLEKLNQFEDAIENYKATLELDDATAFVFLRIGECYEKLEMYSLATQFYKKAVHEDPLLDKAWIVLTNLVLKQKKYNKALFYVNKALEIDENNTLYWRKYAEINLKLNYFEEAIEAFQRCITLQDYDIEIWVGLADVLCFLGDYEDALTNLLKAKTYFTDFAEIDYRLSGLYFKFKNFEKGAFYLKQALVIDFEYQTIFKELFIEVYQMESVQDIINEFKKTSS</sequence>
<dbReference type="AlphaFoldDB" id="A0A238WFL5"/>
<dbReference type="InterPro" id="IPR011990">
    <property type="entry name" value="TPR-like_helical_dom_sf"/>
</dbReference>
<proteinExistence type="predicted"/>
<keyword evidence="3" id="KW-1185">Reference proteome</keyword>
<dbReference type="PROSITE" id="PS50005">
    <property type="entry name" value="TPR"/>
    <property type="match status" value="6"/>
</dbReference>
<feature type="repeat" description="TPR" evidence="1">
    <location>
        <begin position="159"/>
        <end position="192"/>
    </location>
</feature>
<dbReference type="InterPro" id="IPR019734">
    <property type="entry name" value="TPR_rpt"/>
</dbReference>
<gene>
    <name evidence="2" type="ORF">SAMN06265371_103100</name>
</gene>
<dbReference type="Pfam" id="PF13181">
    <property type="entry name" value="TPR_8"/>
    <property type="match status" value="1"/>
</dbReference>
<dbReference type="SMART" id="SM00028">
    <property type="entry name" value="TPR"/>
    <property type="match status" value="10"/>
</dbReference>
<reference evidence="2 3" key="1">
    <citation type="submission" date="2017-06" db="EMBL/GenBank/DDBJ databases">
        <authorList>
            <person name="Kim H.J."/>
            <person name="Triplett B.A."/>
        </authorList>
    </citation>
    <scope>NUCLEOTIDE SEQUENCE [LARGE SCALE GENOMIC DNA]</scope>
    <source>
        <strain evidence="2 3">DSM 29150</strain>
    </source>
</reference>
<dbReference type="PANTHER" id="PTHR12558">
    <property type="entry name" value="CELL DIVISION CYCLE 16,23,27"/>
    <property type="match status" value="1"/>
</dbReference>
<dbReference type="Proteomes" id="UP000198384">
    <property type="component" value="Unassembled WGS sequence"/>
</dbReference>
<dbReference type="Pfam" id="PF13432">
    <property type="entry name" value="TPR_16"/>
    <property type="match status" value="1"/>
</dbReference>
<name>A0A238WFL5_9FLAO</name>
<dbReference type="EMBL" id="FZNT01000003">
    <property type="protein sequence ID" value="SNR44479.1"/>
    <property type="molecule type" value="Genomic_DNA"/>
</dbReference>
<evidence type="ECO:0000313" key="2">
    <source>
        <dbReference type="EMBL" id="SNR44479.1"/>
    </source>
</evidence>
<feature type="repeat" description="TPR" evidence="1">
    <location>
        <begin position="329"/>
        <end position="362"/>
    </location>
</feature>
<organism evidence="2 3">
    <name type="scientific">Lutibacter agarilyticus</name>
    <dbReference type="NCBI Taxonomy" id="1109740"/>
    <lineage>
        <taxon>Bacteria</taxon>
        <taxon>Pseudomonadati</taxon>
        <taxon>Bacteroidota</taxon>
        <taxon>Flavobacteriia</taxon>
        <taxon>Flavobacteriales</taxon>
        <taxon>Flavobacteriaceae</taxon>
        <taxon>Lutibacter</taxon>
    </lineage>
</organism>
<feature type="repeat" description="TPR" evidence="1">
    <location>
        <begin position="295"/>
        <end position="328"/>
    </location>
</feature>